<reference evidence="1 2" key="1">
    <citation type="journal article" date="2019" name="Commun. Biol.">
        <title>The bagworm genome reveals a unique fibroin gene that provides high tensile strength.</title>
        <authorList>
            <person name="Kono N."/>
            <person name="Nakamura H."/>
            <person name="Ohtoshi R."/>
            <person name="Tomita M."/>
            <person name="Numata K."/>
            <person name="Arakawa K."/>
        </authorList>
    </citation>
    <scope>NUCLEOTIDE SEQUENCE [LARGE SCALE GENOMIC DNA]</scope>
</reference>
<proteinExistence type="predicted"/>
<accession>A0A4C1YFJ4</accession>
<dbReference type="Proteomes" id="UP000299102">
    <property type="component" value="Unassembled WGS sequence"/>
</dbReference>
<evidence type="ECO:0000313" key="1">
    <source>
        <dbReference type="EMBL" id="GBP74828.1"/>
    </source>
</evidence>
<organism evidence="1 2">
    <name type="scientific">Eumeta variegata</name>
    <name type="common">Bagworm moth</name>
    <name type="synonym">Eumeta japonica</name>
    <dbReference type="NCBI Taxonomy" id="151549"/>
    <lineage>
        <taxon>Eukaryota</taxon>
        <taxon>Metazoa</taxon>
        <taxon>Ecdysozoa</taxon>
        <taxon>Arthropoda</taxon>
        <taxon>Hexapoda</taxon>
        <taxon>Insecta</taxon>
        <taxon>Pterygota</taxon>
        <taxon>Neoptera</taxon>
        <taxon>Endopterygota</taxon>
        <taxon>Lepidoptera</taxon>
        <taxon>Glossata</taxon>
        <taxon>Ditrysia</taxon>
        <taxon>Tineoidea</taxon>
        <taxon>Psychidae</taxon>
        <taxon>Oiketicinae</taxon>
        <taxon>Eumeta</taxon>
    </lineage>
</organism>
<comment type="caution">
    <text evidence="1">The sequence shown here is derived from an EMBL/GenBank/DDBJ whole genome shotgun (WGS) entry which is preliminary data.</text>
</comment>
<sequence length="241" mass="28210">MFDTLVNSQTDLTADQKFTYLLSYLAAVPRRLIQNLNINNDSDPIMRNLLERRYQNTRRVAVSFFSEILNLPNIAGPKSRLRINFLNSFLVATKSLERLRLPIGEWSYLFFQIATVKLHTELKTRFKQRYGSDLRVLPTFYQLVEFLEEENQLFDSIPCHKLTSCGQFYNKNPDKRMVFITKRIVLHLSRVIFHDMIRRTKQLRTLPGSTAHQCTPQARVPVTPVQEADPLRPVYRSDSCL</sequence>
<protein>
    <submittedName>
        <fullName evidence="1">Uncharacterized protein</fullName>
    </submittedName>
</protein>
<gene>
    <name evidence="1" type="ORF">EVAR_55098_1</name>
</gene>
<keyword evidence="2" id="KW-1185">Reference proteome</keyword>
<dbReference type="AlphaFoldDB" id="A0A4C1YFJ4"/>
<dbReference type="OrthoDB" id="7489123at2759"/>
<evidence type="ECO:0000313" key="2">
    <source>
        <dbReference type="Proteomes" id="UP000299102"/>
    </source>
</evidence>
<dbReference type="Pfam" id="PF03564">
    <property type="entry name" value="DUF1759"/>
    <property type="match status" value="1"/>
</dbReference>
<dbReference type="EMBL" id="BGZK01001224">
    <property type="protein sequence ID" value="GBP74828.1"/>
    <property type="molecule type" value="Genomic_DNA"/>
</dbReference>
<dbReference type="InterPro" id="IPR005312">
    <property type="entry name" value="DUF1759"/>
</dbReference>
<name>A0A4C1YFJ4_EUMVA</name>